<reference evidence="2" key="1">
    <citation type="journal article" date="2013" name="Nat. Genet.">
        <title>The duck genome and transcriptome provide insight into an avian influenza virus reservoir species.</title>
        <authorList>
            <person name="Huang Y."/>
            <person name="Li Y."/>
            <person name="Burt D.W."/>
            <person name="Chen H."/>
            <person name="Zhang Y."/>
            <person name="Qian W."/>
            <person name="Kim H."/>
            <person name="Gan S."/>
            <person name="Zhao Y."/>
            <person name="Li J."/>
            <person name="Yi K."/>
            <person name="Feng H."/>
            <person name="Zhu P."/>
            <person name="Li B."/>
            <person name="Liu Q."/>
            <person name="Fairley S."/>
            <person name="Magor K.E."/>
            <person name="Du Z."/>
            <person name="Hu X."/>
            <person name="Goodman L."/>
            <person name="Tafer H."/>
            <person name="Vignal A."/>
            <person name="Lee T."/>
            <person name="Kim K.W."/>
            <person name="Sheng Z."/>
            <person name="An Y."/>
            <person name="Searle S."/>
            <person name="Herrero J."/>
            <person name="Groenen M.A."/>
            <person name="Crooijmans R.P."/>
            <person name="Faraut T."/>
            <person name="Cai Q."/>
            <person name="Webster R.G."/>
            <person name="Aldridge J.R."/>
            <person name="Warren W.C."/>
            <person name="Bartschat S."/>
            <person name="Kehr S."/>
            <person name="Marz M."/>
            <person name="Stadler P.F."/>
            <person name="Smith J."/>
            <person name="Kraus R.H."/>
            <person name="Zhao Y."/>
            <person name="Ren L."/>
            <person name="Fei J."/>
            <person name="Morisson M."/>
            <person name="Kaiser P."/>
            <person name="Griffin D.K."/>
            <person name="Rao M."/>
            <person name="Pitel F."/>
            <person name="Wang J."/>
            <person name="Li N."/>
        </authorList>
    </citation>
    <scope>NUCLEOTIDE SEQUENCE [LARGE SCALE GENOMIC DNA]</scope>
</reference>
<dbReference type="AlphaFoldDB" id="R0L589"/>
<dbReference type="EMBL" id="KB744306">
    <property type="protein sequence ID" value="EOA95397.1"/>
    <property type="molecule type" value="Genomic_DNA"/>
</dbReference>
<proteinExistence type="predicted"/>
<name>R0L589_ANAPL</name>
<gene>
    <name evidence="1" type="ORF">Anapl_02702</name>
</gene>
<dbReference type="Proteomes" id="UP000296049">
    <property type="component" value="Unassembled WGS sequence"/>
</dbReference>
<evidence type="ECO:0000313" key="2">
    <source>
        <dbReference type="Proteomes" id="UP000296049"/>
    </source>
</evidence>
<accession>R0L589</accession>
<organism evidence="1 2">
    <name type="scientific">Anas platyrhynchos</name>
    <name type="common">Mallard</name>
    <name type="synonym">Anas boschas</name>
    <dbReference type="NCBI Taxonomy" id="8839"/>
    <lineage>
        <taxon>Eukaryota</taxon>
        <taxon>Metazoa</taxon>
        <taxon>Chordata</taxon>
        <taxon>Craniata</taxon>
        <taxon>Vertebrata</taxon>
        <taxon>Euteleostomi</taxon>
        <taxon>Archelosauria</taxon>
        <taxon>Archosauria</taxon>
        <taxon>Dinosauria</taxon>
        <taxon>Saurischia</taxon>
        <taxon>Theropoda</taxon>
        <taxon>Coelurosauria</taxon>
        <taxon>Aves</taxon>
        <taxon>Neognathae</taxon>
        <taxon>Galloanserae</taxon>
        <taxon>Anseriformes</taxon>
        <taxon>Anatidae</taxon>
        <taxon>Anatinae</taxon>
        <taxon>Anas</taxon>
    </lineage>
</organism>
<keyword evidence="2" id="KW-1185">Reference proteome</keyword>
<evidence type="ECO:0000313" key="1">
    <source>
        <dbReference type="EMBL" id="EOA95397.1"/>
    </source>
</evidence>
<protein>
    <submittedName>
        <fullName evidence="1">Uncharacterized protein</fullName>
    </submittedName>
</protein>
<sequence>MQLFCCQLLECGPDIMKNKLSTNLNPREQTKGLPSSLRHVGMKEKPVDLLAEKTVAKATEGLLEDGVGSHTFSAVEIAAWFETTFFALVSLFCAPHLFREPSVFTCLQSSTQLHWQKEEGRGKEEVFSTKAGASRQAEVRGRQEWDTFTETAHSKNYFKTIPEQTLKILFKDQKRNAQLLCQEGSDKGGSTLKPHYDKGIAAGAFHGDNIAVKLAGLLLAHTPCADSRPGEALLQRRGPQQGQQQQAVQDQGLDRALQYSRDDHGQSFVFSEQEEHVRQPLVCNRTLTSSFHPQCSVLEAEMTYKQTEPELSLRSQEGPRDFQFLLNVVNEVSVPLALLSWFSQGILRT</sequence>